<feature type="transmembrane region" description="Helical" evidence="1">
    <location>
        <begin position="91"/>
        <end position="110"/>
    </location>
</feature>
<evidence type="ECO:0000256" key="1">
    <source>
        <dbReference type="SAM" id="Phobius"/>
    </source>
</evidence>
<keyword evidence="1" id="KW-0472">Membrane</keyword>
<dbReference type="EMBL" id="JAUSWO010000001">
    <property type="protein sequence ID" value="MDQ0514365.1"/>
    <property type="molecule type" value="Genomic_DNA"/>
</dbReference>
<comment type="caution">
    <text evidence="2">The sequence shown here is derived from an EMBL/GenBank/DDBJ whole genome shotgun (WGS) entry which is preliminary data.</text>
</comment>
<name>A0ABU0M0J8_9BACT</name>
<accession>A0ABU0M0J8</accession>
<dbReference type="Proteomes" id="UP001240643">
    <property type="component" value="Unassembled WGS sequence"/>
</dbReference>
<gene>
    <name evidence="2" type="ORF">J2Z62_000803</name>
</gene>
<keyword evidence="3" id="KW-1185">Reference proteome</keyword>
<sequence length="116" mass="13631">MQTNIWDATTASQASNFVLVYRYLQLNEVLISENNEQGLIIHNIVSDIVKETISIQYEIKNAFVDGQIKNLQKELIITGFDFNDQRFLTTHLPWVLIILMVLTMGIYYAIWHYRYT</sequence>
<organism evidence="2 3">
    <name type="scientific">Mycoplasmoides fastidiosum</name>
    <dbReference type="NCBI Taxonomy" id="92758"/>
    <lineage>
        <taxon>Bacteria</taxon>
        <taxon>Bacillati</taxon>
        <taxon>Mycoplasmatota</taxon>
        <taxon>Mycoplasmoidales</taxon>
        <taxon>Mycoplasmoidaceae</taxon>
        <taxon>Mycoplasmoides</taxon>
    </lineage>
</organism>
<evidence type="ECO:0000313" key="2">
    <source>
        <dbReference type="EMBL" id="MDQ0514365.1"/>
    </source>
</evidence>
<keyword evidence="1" id="KW-0812">Transmembrane</keyword>
<protein>
    <submittedName>
        <fullName evidence="2">Uncharacterized protein</fullName>
    </submittedName>
</protein>
<proteinExistence type="predicted"/>
<evidence type="ECO:0000313" key="3">
    <source>
        <dbReference type="Proteomes" id="UP001240643"/>
    </source>
</evidence>
<reference evidence="2" key="1">
    <citation type="submission" date="2023-07" db="EMBL/GenBank/DDBJ databases">
        <title>Genomic Encyclopedia of Type Strains, Phase IV (KMG-IV): sequencing the most valuable type-strain genomes for metagenomic binning, comparative biology and taxonomic classification.</title>
        <authorList>
            <person name="Goeker M."/>
        </authorList>
    </citation>
    <scope>NUCLEOTIDE SEQUENCE [LARGE SCALE GENOMIC DNA]</scope>
    <source>
        <strain evidence="2">DSM 21204</strain>
    </source>
</reference>
<dbReference type="RefSeq" id="WP_256547760.1">
    <property type="nucleotide sequence ID" value="NZ_CP101809.1"/>
</dbReference>
<keyword evidence="1" id="KW-1133">Transmembrane helix</keyword>